<accession>A0A4V2XAV3</accession>
<evidence type="ECO:0000313" key="3">
    <source>
        <dbReference type="Proteomes" id="UP000295706"/>
    </source>
</evidence>
<dbReference type="RefSeq" id="WP_132113750.1">
    <property type="nucleotide sequence ID" value="NZ_SMJU01000001.1"/>
</dbReference>
<dbReference type="InterPro" id="IPR009937">
    <property type="entry name" value="Phage_holin_3_6"/>
</dbReference>
<evidence type="ECO:0008006" key="4">
    <source>
        <dbReference type="Google" id="ProtNLM"/>
    </source>
</evidence>
<dbReference type="AlphaFoldDB" id="A0A4V2XAV3"/>
<keyword evidence="3" id="KW-1185">Reference proteome</keyword>
<proteinExistence type="predicted"/>
<feature type="transmembrane region" description="Helical" evidence="1">
    <location>
        <begin position="34"/>
        <end position="59"/>
    </location>
</feature>
<keyword evidence="1" id="KW-1133">Transmembrane helix</keyword>
<organism evidence="2 3">
    <name type="scientific">Arundinibacter roseus</name>
    <dbReference type="NCBI Taxonomy" id="2070510"/>
    <lineage>
        <taxon>Bacteria</taxon>
        <taxon>Pseudomonadati</taxon>
        <taxon>Bacteroidota</taxon>
        <taxon>Cytophagia</taxon>
        <taxon>Cytophagales</taxon>
        <taxon>Spirosomataceae</taxon>
        <taxon>Arundinibacter</taxon>
    </lineage>
</organism>
<gene>
    <name evidence="2" type="ORF">EZE20_01545</name>
</gene>
<feature type="transmembrane region" description="Helical" evidence="1">
    <location>
        <begin position="71"/>
        <end position="90"/>
    </location>
</feature>
<evidence type="ECO:0000256" key="1">
    <source>
        <dbReference type="SAM" id="Phobius"/>
    </source>
</evidence>
<dbReference type="Proteomes" id="UP000295706">
    <property type="component" value="Unassembled WGS sequence"/>
</dbReference>
<protein>
    <recommendedName>
        <fullName evidence="4">Phage holin family protein</fullName>
    </recommendedName>
</protein>
<name>A0A4V2XAV3_9BACT</name>
<comment type="caution">
    <text evidence="2">The sequence shown here is derived from an EMBL/GenBank/DDBJ whole genome shotgun (WGS) entry which is preliminary data.</text>
</comment>
<sequence>MFRQIEEIRETLFKYLETRIELFQIETRDRIEQLIITLLFFLIGASFLIVVLILSILLLVALLNQWLDSRYAGYLIMIGFFAALAGIWFVKRTAVLLFLRRIITKAMQEKAGTEL</sequence>
<keyword evidence="1" id="KW-0472">Membrane</keyword>
<dbReference type="EMBL" id="SMJU01000001">
    <property type="protein sequence ID" value="TDB69045.1"/>
    <property type="molecule type" value="Genomic_DNA"/>
</dbReference>
<dbReference type="Pfam" id="PF07332">
    <property type="entry name" value="Phage_holin_3_6"/>
    <property type="match status" value="1"/>
</dbReference>
<reference evidence="2 3" key="1">
    <citation type="submission" date="2019-02" db="EMBL/GenBank/DDBJ databases">
        <title>Arundinibacter roseus gen. nov., sp. nov., a new member of the family Cytophagaceae.</title>
        <authorList>
            <person name="Szuroczki S."/>
            <person name="Khayer B."/>
            <person name="Sproer C."/>
            <person name="Toumi M."/>
            <person name="Szabo A."/>
            <person name="Felfoldi T."/>
            <person name="Schumann P."/>
            <person name="Toth E."/>
        </authorList>
    </citation>
    <scope>NUCLEOTIDE SEQUENCE [LARGE SCALE GENOMIC DNA]</scope>
    <source>
        <strain evidence="2 3">DMA-k-7a</strain>
    </source>
</reference>
<keyword evidence="1" id="KW-0812">Transmembrane</keyword>
<evidence type="ECO:0000313" key="2">
    <source>
        <dbReference type="EMBL" id="TDB69045.1"/>
    </source>
</evidence>
<dbReference type="OrthoDB" id="961741at2"/>